<feature type="region of interest" description="Disordered" evidence="1">
    <location>
        <begin position="45"/>
        <end position="64"/>
    </location>
</feature>
<dbReference type="KEGG" id="xbo:XBJ1_0769"/>
<name>D3UWS5_XENBS</name>
<gene>
    <name evidence="2" type="ordered locus">XBJ1_0289</name>
    <name evidence="3" type="ordered locus">XBJ1_0769</name>
</gene>
<dbReference type="EMBL" id="FN667741">
    <property type="protein sequence ID" value="CBJ79440.1"/>
    <property type="molecule type" value="Genomic_DNA"/>
</dbReference>
<sequence>MMEKTHMSQSRFTQAEWRDLFEQQKKSELTVPQFCQKIGVSTTRFYHHRQRTSHPPEKPSGLASPSAFIKVSTAQKKSASSSILPILFETPHGTLRFPAGTDKHVIIAIIRGLAA</sequence>
<reference evidence="3 4" key="1">
    <citation type="journal article" date="2011" name="PLoS ONE">
        <title>The entomopathogenic bacterial endosymbionts xenorhabdus and photorhabdus: convergent lifestyles from divergent genomes.</title>
        <authorList>
            <person name="Chaston J.M."/>
            <person name="Suen G."/>
            <person name="Tucker S.L."/>
            <person name="Andersen A.W."/>
            <person name="Bhasin A."/>
            <person name="Bode E."/>
            <person name="Bode H.B."/>
            <person name="Brachmann A.O."/>
            <person name="Cowles C.E."/>
            <person name="Cowles K.N."/>
            <person name="Darby C."/>
            <person name="de Leon L."/>
            <person name="Drace K."/>
            <person name="Du Z."/>
            <person name="Givaudan A."/>
            <person name="Herbert Tran E.E."/>
            <person name="Jewell K.A."/>
            <person name="Knack J.J."/>
            <person name="Krasomil-Osterfeld K.C."/>
            <person name="Kukor R."/>
            <person name="Lanois A."/>
            <person name="Latreille P."/>
            <person name="Leimgruber N.K."/>
            <person name="Lipke C.M."/>
            <person name="Liu R."/>
            <person name="Lu X."/>
            <person name="Martens E.C."/>
            <person name="Marri P.R."/>
            <person name="Medigue C."/>
            <person name="Menard M.L."/>
            <person name="Miller N.M."/>
            <person name="Morales-Soto N."/>
            <person name="Norton S."/>
            <person name="Ogier J.C."/>
            <person name="Orchard S.S."/>
            <person name="Park D."/>
            <person name="Park Y."/>
            <person name="Qurollo B.A."/>
            <person name="Sugar D.R."/>
            <person name="Richards G.R."/>
            <person name="Rouy Z."/>
            <person name="Slominski B."/>
            <person name="Slominski K."/>
            <person name="Snyder H."/>
            <person name="Tjaden B.C."/>
            <person name="van der Hoeven R."/>
            <person name="Welch R.D."/>
            <person name="Wheeler C."/>
            <person name="Xiang B."/>
            <person name="Barbazuk B."/>
            <person name="Gaudriault S."/>
            <person name="Goodner B."/>
            <person name="Slater S.C."/>
            <person name="Forst S."/>
            <person name="Goldman B.S."/>
            <person name="Goodrich-Blair H."/>
        </authorList>
    </citation>
    <scope>NUCLEOTIDE SEQUENCE [LARGE SCALE GENOMIC DNA]</scope>
    <source>
        <strain evidence="3 4">SS-2004</strain>
    </source>
</reference>
<dbReference type="PATRIC" id="fig|406818.4.peg.691"/>
<evidence type="ECO:0000313" key="4">
    <source>
        <dbReference type="Proteomes" id="UP000002045"/>
    </source>
</evidence>
<dbReference type="STRING" id="406818.XBJ1_0289"/>
<evidence type="ECO:0000313" key="2">
    <source>
        <dbReference type="EMBL" id="CBJ79440.1"/>
    </source>
</evidence>
<proteinExistence type="predicted"/>
<dbReference type="EMBL" id="FN667741">
    <property type="protein sequence ID" value="CBJ79910.1"/>
    <property type="molecule type" value="Genomic_DNA"/>
</dbReference>
<organism evidence="3 4">
    <name type="scientific">Xenorhabdus bovienii (strain SS-2004)</name>
    <name type="common">Xenorhabdus nematophila subsp. bovienii</name>
    <dbReference type="NCBI Taxonomy" id="406818"/>
    <lineage>
        <taxon>Bacteria</taxon>
        <taxon>Pseudomonadati</taxon>
        <taxon>Pseudomonadota</taxon>
        <taxon>Gammaproteobacteria</taxon>
        <taxon>Enterobacterales</taxon>
        <taxon>Morganellaceae</taxon>
        <taxon>Xenorhabdus</taxon>
    </lineage>
</organism>
<evidence type="ECO:0000313" key="3">
    <source>
        <dbReference type="EMBL" id="CBJ79910.1"/>
    </source>
</evidence>
<dbReference type="AlphaFoldDB" id="D3UWS5"/>
<dbReference type="Proteomes" id="UP000002045">
    <property type="component" value="Chromosome"/>
</dbReference>
<dbReference type="KEGG" id="xbo:XBJ1_0289"/>
<evidence type="ECO:0000256" key="1">
    <source>
        <dbReference type="SAM" id="MobiDB-lite"/>
    </source>
</evidence>
<dbReference type="HOGENOM" id="CLU_2108083_0_0_6"/>
<protein>
    <submittedName>
        <fullName evidence="2">Putative Transposase</fullName>
    </submittedName>
</protein>
<accession>D3UWS5</accession>
<dbReference type="NCBIfam" id="NF047593">
    <property type="entry name" value="IS66_ISAeme5_TnpA"/>
    <property type="match status" value="1"/>
</dbReference>